<dbReference type="Pfam" id="PF03462">
    <property type="entry name" value="PCRF"/>
    <property type="match status" value="1"/>
</dbReference>
<keyword evidence="6" id="KW-0175">Coiled coil</keyword>
<sequence length="325" mass="36105">MGESAIWDDPEKAQDLGRERSALELVVQTIESLDMGCNDAQDLLEMAVEEDDAGAVEDIVAELDALETKLAVLEFRRMFSNEMDPNNAYLDIQSGSGGTEAQDWAEMILRMYLRWGEAKGFKVELLEVTAGDVAGIKGATIHFQGEYAFGWLRTETGVHRLVRKSPFDSSGRRHTSFASVFVSPEIDDNVVIDIDPSDLRIDVYRSSGAGGQHVNTTESAVRITHIPTNVVTQCQNQRSQHKNKDQAMKQLKAKLYEHEMKIRNAESQVLEDSKADIGWGSQIRSYVLDDSRIKDLRTGVENRNTGAVLDGALDPFIEASLKKGL</sequence>
<dbReference type="Gene3D" id="3.30.70.1660">
    <property type="match status" value="1"/>
</dbReference>
<evidence type="ECO:0000259" key="7">
    <source>
        <dbReference type="PROSITE" id="PS00745"/>
    </source>
</evidence>
<dbReference type="SUPFAM" id="SSF75620">
    <property type="entry name" value="Release factor"/>
    <property type="match status" value="1"/>
</dbReference>
<dbReference type="PROSITE" id="PS00745">
    <property type="entry name" value="RF_PROK_I"/>
    <property type="match status" value="1"/>
</dbReference>
<evidence type="ECO:0000313" key="8">
    <source>
        <dbReference type="EMBL" id="CCK76554.1"/>
    </source>
</evidence>
<dbReference type="NCBIfam" id="TIGR00020">
    <property type="entry name" value="prfB"/>
    <property type="match status" value="1"/>
</dbReference>
<dbReference type="STRING" id="698738.OLEAN_C23780"/>
<name>R4YUD1_OLEAN</name>
<feature type="coiled-coil region" evidence="6">
    <location>
        <begin position="234"/>
        <end position="268"/>
    </location>
</feature>
<proteinExistence type="inferred from homology"/>
<dbReference type="KEGG" id="oai:OLEAN_C23780"/>
<dbReference type="Proteomes" id="UP000032749">
    <property type="component" value="Chromosome"/>
</dbReference>
<feature type="modified residue" description="N5-methylglutamine" evidence="4">
    <location>
        <position position="212"/>
    </location>
</feature>
<dbReference type="Gene3D" id="3.30.160.20">
    <property type="match status" value="1"/>
</dbReference>
<comment type="PTM">
    <text evidence="4">Methylated by PrmC. Methylation increases the termination efficiency of RF2.</text>
</comment>
<comment type="subcellular location">
    <subcellularLocation>
        <location evidence="4">Cytoplasm</location>
    </subcellularLocation>
</comment>
<keyword evidence="3 4" id="KW-0648">Protein biosynthesis</keyword>
<dbReference type="InterPro" id="IPR005139">
    <property type="entry name" value="PCRF"/>
</dbReference>
<evidence type="ECO:0000256" key="1">
    <source>
        <dbReference type="ARBA" id="ARBA00010835"/>
    </source>
</evidence>
<gene>
    <name evidence="4 8" type="primary">prfB</name>
    <name evidence="8" type="ORF">OLEAN_C23780</name>
</gene>
<feature type="domain" description="Prokaryotic-type class I peptide chain release factors" evidence="7">
    <location>
        <begin position="205"/>
        <end position="221"/>
    </location>
</feature>
<organism evidence="8 9">
    <name type="scientific">Oleispira antarctica RB-8</name>
    <dbReference type="NCBI Taxonomy" id="698738"/>
    <lineage>
        <taxon>Bacteria</taxon>
        <taxon>Pseudomonadati</taxon>
        <taxon>Pseudomonadota</taxon>
        <taxon>Gammaproteobacteria</taxon>
        <taxon>Oceanospirillales</taxon>
        <taxon>Oceanospirillaceae</taxon>
        <taxon>Oleispira</taxon>
    </lineage>
</organism>
<dbReference type="AlphaFoldDB" id="R4YUD1"/>
<dbReference type="InterPro" id="IPR000352">
    <property type="entry name" value="Pep_chain_release_fac_I"/>
</dbReference>
<dbReference type="PANTHER" id="PTHR43116">
    <property type="entry name" value="PEPTIDE CHAIN RELEASE FACTOR 2"/>
    <property type="match status" value="1"/>
</dbReference>
<evidence type="ECO:0000256" key="4">
    <source>
        <dbReference type="HAMAP-Rule" id="MF_00094"/>
    </source>
</evidence>
<keyword evidence="4" id="KW-0963">Cytoplasm</keyword>
<dbReference type="HAMAP" id="MF_00094">
    <property type="entry name" value="Rel_fac_2"/>
    <property type="match status" value="1"/>
</dbReference>
<evidence type="ECO:0000256" key="3">
    <source>
        <dbReference type="ARBA" id="ARBA00022917"/>
    </source>
</evidence>
<dbReference type="PANTHER" id="PTHR43116:SF3">
    <property type="entry name" value="CLASS I PEPTIDE CHAIN RELEASE FACTOR"/>
    <property type="match status" value="1"/>
</dbReference>
<evidence type="ECO:0000256" key="2">
    <source>
        <dbReference type="ARBA" id="ARBA00022481"/>
    </source>
</evidence>
<comment type="similarity">
    <text evidence="1 4">Belongs to the prokaryotic/mitochondrial release factor family.</text>
</comment>
<dbReference type="EMBL" id="FO203512">
    <property type="protein sequence ID" value="CCK76554.1"/>
    <property type="molecule type" value="Genomic_DNA"/>
</dbReference>
<accession>R4YUD1</accession>
<dbReference type="SMART" id="SM00937">
    <property type="entry name" value="PCRF"/>
    <property type="match status" value="1"/>
</dbReference>
<protein>
    <recommendedName>
        <fullName evidence="4 5">Peptide chain release factor 2</fullName>
        <shortName evidence="4">RF-2</shortName>
    </recommendedName>
</protein>
<dbReference type="GO" id="GO:0005737">
    <property type="term" value="C:cytoplasm"/>
    <property type="evidence" value="ECO:0007669"/>
    <property type="project" value="UniProtKB-SubCell"/>
</dbReference>
<dbReference type="GO" id="GO:0016149">
    <property type="term" value="F:translation release factor activity, codon specific"/>
    <property type="evidence" value="ECO:0007669"/>
    <property type="project" value="UniProtKB-UniRule"/>
</dbReference>
<comment type="function">
    <text evidence="4">Peptide chain release factor 2 directs the termination of translation in response to the peptide chain termination codons UGA and UAA.</text>
</comment>
<reference evidence="8 9" key="1">
    <citation type="journal article" date="2013" name="Nat. Commun.">
        <title>Genome sequence and functional genomic analysis of the oil-degrading bacterium Oleispira antarctica.</title>
        <authorList>
            <person name="Kube M."/>
            <person name="Chernikova T.N."/>
            <person name="Al-Ramahi Y."/>
            <person name="Beloqui A."/>
            <person name="Lopez-Cortez N."/>
            <person name="Guazzaroni M.E."/>
            <person name="Heipieper H.J."/>
            <person name="Klages S."/>
            <person name="Kotsyurbenko O.R."/>
            <person name="Langer I."/>
            <person name="Nechitaylo T.Y."/>
            <person name="Lunsdorf H."/>
            <person name="Fernandez M."/>
            <person name="Juarez S."/>
            <person name="Ciordia S."/>
            <person name="Singer A."/>
            <person name="Kagan O."/>
            <person name="Egorova O."/>
            <person name="Petit P.A."/>
            <person name="Stogios P."/>
            <person name="Kim Y."/>
            <person name="Tchigvintsev A."/>
            <person name="Flick R."/>
            <person name="Denaro R."/>
            <person name="Genovese M."/>
            <person name="Albar J.P."/>
            <person name="Reva O.N."/>
            <person name="Martinez-Gomariz M."/>
            <person name="Tran H."/>
            <person name="Ferrer M."/>
            <person name="Savchenko A."/>
            <person name="Yakunin A.F."/>
            <person name="Yakimov M.M."/>
            <person name="Golyshina O.V."/>
            <person name="Reinhardt R."/>
            <person name="Golyshin P.N."/>
        </authorList>
    </citation>
    <scope>NUCLEOTIDE SEQUENCE [LARGE SCALE GENOMIC DNA]</scope>
</reference>
<keyword evidence="2 4" id="KW-0488">Methylation</keyword>
<evidence type="ECO:0000313" key="9">
    <source>
        <dbReference type="Proteomes" id="UP000032749"/>
    </source>
</evidence>
<dbReference type="HOGENOM" id="CLU_036856_6_0_6"/>
<dbReference type="InterPro" id="IPR045853">
    <property type="entry name" value="Pep_chain_release_fac_I_sf"/>
</dbReference>
<dbReference type="InterPro" id="IPR004374">
    <property type="entry name" value="PrfB"/>
</dbReference>
<keyword evidence="9" id="KW-1185">Reference proteome</keyword>
<dbReference type="FunFam" id="3.30.160.20:FF:000010">
    <property type="entry name" value="Peptide chain release factor 2"/>
    <property type="match status" value="1"/>
</dbReference>
<evidence type="ECO:0000256" key="5">
    <source>
        <dbReference type="NCBIfam" id="TIGR00020"/>
    </source>
</evidence>
<dbReference type="Pfam" id="PF00472">
    <property type="entry name" value="RF-1"/>
    <property type="match status" value="1"/>
</dbReference>
<dbReference type="Gene3D" id="1.20.58.410">
    <property type="entry name" value="Release factor"/>
    <property type="match status" value="1"/>
</dbReference>
<evidence type="ECO:0000256" key="6">
    <source>
        <dbReference type="SAM" id="Coils"/>
    </source>
</evidence>
<dbReference type="PATRIC" id="fig|698738.3.peg.2459"/>